<dbReference type="AlphaFoldDB" id="A0A7C9VMQ0"/>
<gene>
    <name evidence="1" type="ORF">G7043_13270</name>
</gene>
<evidence type="ECO:0000313" key="2">
    <source>
        <dbReference type="Proteomes" id="UP000481360"/>
    </source>
</evidence>
<dbReference type="RefSeq" id="WP_166045916.1">
    <property type="nucleotide sequence ID" value="NZ_JAAMPJ010000003.1"/>
</dbReference>
<organism evidence="1 2">
    <name type="scientific">Lentzea alba</name>
    <dbReference type="NCBI Taxonomy" id="2714351"/>
    <lineage>
        <taxon>Bacteria</taxon>
        <taxon>Bacillati</taxon>
        <taxon>Actinomycetota</taxon>
        <taxon>Actinomycetes</taxon>
        <taxon>Pseudonocardiales</taxon>
        <taxon>Pseudonocardiaceae</taxon>
        <taxon>Lentzea</taxon>
    </lineage>
</organism>
<keyword evidence="2" id="KW-1185">Reference proteome</keyword>
<dbReference type="Proteomes" id="UP000481360">
    <property type="component" value="Unassembled WGS sequence"/>
</dbReference>
<sequence length="174" mass="19743">MDPEYRYYAISSRGNVVGIGPTQVCRRWVDETGKTHDEVYVNESGWTPTTELAEAESGGRGTEAHVISPVTASAFVDVQEGRGVSYDPVDGKYDHFAWLDDDKSSLDDAWRIIRTWTSPQGYHLENTYTIDSGWVRSHVREDVQDARKGGWLMPITDEDAERYKEIVAARRRQA</sequence>
<comment type="caution">
    <text evidence="1">The sequence shown here is derived from an EMBL/GenBank/DDBJ whole genome shotgun (WGS) entry which is preliminary data.</text>
</comment>
<reference evidence="1 2" key="1">
    <citation type="submission" date="2020-03" db="EMBL/GenBank/DDBJ databases">
        <title>Isolation and identification of active actinomycetes.</title>
        <authorList>
            <person name="Sun X."/>
        </authorList>
    </citation>
    <scope>NUCLEOTIDE SEQUENCE [LARGE SCALE GENOMIC DNA]</scope>
    <source>
        <strain evidence="1 2">NEAU-D13</strain>
    </source>
</reference>
<proteinExistence type="predicted"/>
<protein>
    <submittedName>
        <fullName evidence="1">Uncharacterized protein</fullName>
    </submittedName>
</protein>
<accession>A0A7C9VMQ0</accession>
<name>A0A7C9VMQ0_9PSEU</name>
<evidence type="ECO:0000313" key="1">
    <source>
        <dbReference type="EMBL" id="NGY59894.1"/>
    </source>
</evidence>
<dbReference type="EMBL" id="JAAMPJ010000003">
    <property type="protein sequence ID" value="NGY59894.1"/>
    <property type="molecule type" value="Genomic_DNA"/>
</dbReference>